<dbReference type="Proteomes" id="UP000327458">
    <property type="component" value="Unassembled WGS sequence"/>
</dbReference>
<evidence type="ECO:0000313" key="2">
    <source>
        <dbReference type="EMBL" id="MWV55323.1"/>
    </source>
</evidence>
<comment type="caution">
    <text evidence="3">The sequence shown here is derived from an EMBL/GenBank/DDBJ whole genome shotgun (WGS) entry which is preliminary data.</text>
</comment>
<name>A0A432AWF9_CHLPH</name>
<dbReference type="Pfam" id="PF05930">
    <property type="entry name" value="Phage_AlpA"/>
    <property type="match status" value="1"/>
</dbReference>
<reference evidence="3 4" key="1">
    <citation type="submission" date="2018-12" db="EMBL/GenBank/DDBJ databases">
        <authorList>
            <person name="Lunina O.N."/>
            <person name="Grouzdev D.S."/>
            <person name="Gorlenko V.M."/>
            <person name="Savvichev A.S."/>
        </authorList>
    </citation>
    <scope>NUCLEOTIDE SEQUENCE [LARGE SCALE GENOMIC DNA]</scope>
    <source>
        <strain evidence="3 4">BrKhr-17</strain>
    </source>
</reference>
<dbReference type="AlphaFoldDB" id="A0A432AWF9"/>
<sequence length="70" mass="8171">MMETRFYRLVDIIGDRKREIPAIIPVSARTWFRGVADGRFPKPIKLTPHTVGWLSTDIERLMDRLMAEAK</sequence>
<evidence type="ECO:0000313" key="5">
    <source>
        <dbReference type="Proteomes" id="UP000327458"/>
    </source>
</evidence>
<gene>
    <name evidence="3" type="ORF">EKD02_02465</name>
    <name evidence="1" type="ORF">FP507_08835</name>
    <name evidence="2" type="ORF">GJ685_09740</name>
</gene>
<accession>A0A432AWF9</accession>
<keyword evidence="6" id="KW-1185">Reference proteome</keyword>
<evidence type="ECO:0000313" key="4">
    <source>
        <dbReference type="Proteomes" id="UP000279908"/>
    </source>
</evidence>
<reference evidence="2 6" key="3">
    <citation type="submission" date="2019-11" db="EMBL/GenBank/DDBJ databases">
        <title>Green- and brown-colored morphotypes of Chlorobia in the stratified aquatic ecosystems of Kandalaksha Gulf (White Sea): A model for study of the accessory genome evolution.</title>
        <authorList>
            <person name="Grouzdev D.S."/>
        </authorList>
    </citation>
    <scope>NUCLEOTIDE SEQUENCE [LARGE SCALE GENOMIC DNA]</scope>
    <source>
        <strain evidence="2 6">ZM</strain>
    </source>
</reference>
<evidence type="ECO:0000313" key="6">
    <source>
        <dbReference type="Proteomes" id="UP000489351"/>
    </source>
</evidence>
<organism evidence="3 4">
    <name type="scientific">Chlorobium phaeovibrioides</name>
    <dbReference type="NCBI Taxonomy" id="1094"/>
    <lineage>
        <taxon>Bacteria</taxon>
        <taxon>Pseudomonadati</taxon>
        <taxon>Chlorobiota</taxon>
        <taxon>Chlorobiia</taxon>
        <taxon>Chlorobiales</taxon>
        <taxon>Chlorobiaceae</taxon>
        <taxon>Chlorobium/Pelodictyon group</taxon>
        <taxon>Chlorobium</taxon>
    </lineage>
</organism>
<dbReference type="EMBL" id="RXYK01000002">
    <property type="protein sequence ID" value="RTY39556.1"/>
    <property type="molecule type" value="Genomic_DNA"/>
</dbReference>
<proteinExistence type="predicted"/>
<dbReference type="Proteomes" id="UP000279908">
    <property type="component" value="Unassembled WGS sequence"/>
</dbReference>
<dbReference type="EMBL" id="WUBZ01000112">
    <property type="protein sequence ID" value="MWV55323.1"/>
    <property type="molecule type" value="Genomic_DNA"/>
</dbReference>
<dbReference type="RefSeq" id="WP_126341544.1">
    <property type="nucleotide sequence ID" value="NZ_RXYJ01000002.1"/>
</dbReference>
<evidence type="ECO:0000313" key="3">
    <source>
        <dbReference type="EMBL" id="RTY39556.1"/>
    </source>
</evidence>
<dbReference type="EMBL" id="VMRG01000001">
    <property type="protein sequence ID" value="KAA6233133.1"/>
    <property type="molecule type" value="Genomic_DNA"/>
</dbReference>
<dbReference type="InterPro" id="IPR010260">
    <property type="entry name" value="AlpA"/>
</dbReference>
<reference evidence="1 5" key="2">
    <citation type="submission" date="2019-07" db="EMBL/GenBank/DDBJ databases">
        <title>Draft genome Sequence of Chlorobium phaeovibrioides sp. strain PhvTcv-s14, from the Phylum Chlorobi.</title>
        <authorList>
            <person name="Babenko V."/>
            <person name="Boldyreva D."/>
            <person name="Kanygina A."/>
            <person name="Selezneva O."/>
            <person name="Akopiyan T."/>
            <person name="Lunina O."/>
        </authorList>
    </citation>
    <scope>NUCLEOTIDE SEQUENCE [LARGE SCALE GENOMIC DNA]</scope>
    <source>
        <strain evidence="1 5">GrTcv12</strain>
    </source>
</reference>
<evidence type="ECO:0000313" key="1">
    <source>
        <dbReference type="EMBL" id="KAA6233133.1"/>
    </source>
</evidence>
<protein>
    <submittedName>
        <fullName evidence="3">AlpA family phage regulatory protein</fullName>
    </submittedName>
</protein>
<dbReference type="Proteomes" id="UP000489351">
    <property type="component" value="Unassembled WGS sequence"/>
</dbReference>